<accession>A0A8J6DGU4</accession>
<feature type="region of interest" description="Disordered" evidence="1">
    <location>
        <begin position="1108"/>
        <end position="1131"/>
    </location>
</feature>
<feature type="region of interest" description="Disordered" evidence="1">
    <location>
        <begin position="183"/>
        <end position="242"/>
    </location>
</feature>
<feature type="region of interest" description="Disordered" evidence="1">
    <location>
        <begin position="33"/>
        <end position="66"/>
    </location>
</feature>
<reference evidence="2" key="1">
    <citation type="journal article" date="2021" name="Evol. Appl.">
        <title>The genome of the Pyrenean desman and the effects of bottlenecks and inbreeding on the genomic landscape of an endangered species.</title>
        <authorList>
            <person name="Escoda L."/>
            <person name="Castresana J."/>
        </authorList>
    </citation>
    <scope>NUCLEOTIDE SEQUENCE</scope>
    <source>
        <strain evidence="2">IBE-C5619</strain>
    </source>
</reference>
<comment type="caution">
    <text evidence="2">The sequence shown here is derived from an EMBL/GenBank/DDBJ whole genome shotgun (WGS) entry which is preliminary data.</text>
</comment>
<sequence>SILSLNTERSGNYPAVPVFSCIEQLTQLVLRRGRRHRTGKRLPVREDAPSPPPAPRRLETDGASALSNASLSSALVTTGNRTEMPHWAVTTHAVGREPPSPHGEAQHLLEERNPEDSSQLHGNTNSPRTFDPSHYLDLPQDKTIDSEQLQDSPCPEYAEKGHFRWWVLALVTDWKKQKFQKIPGRQSLNQSPQVQPTVQVSVRRNDSRHSERVEEKTAVGPVAEETAPGQARRTEELRGVPEGHRKTCGHLCPQTLASADKPHQVVFLWKATVPATRRKRLSHTSHGHLHSCGLRLWHHWARACPCPRERGLLPGVGPFCPGNQCASLLALVSGDQTQYALGLDARRPVDLPVSAGLLHAVYGRRKQREREDASVGEAVKEGPALWEGATVKAGGNGCADRSTASNLVQMPGHRDVGRDWSREPSRCQGFGLSEGEHQWKETLMNAKNVRELSTGNQPLLYTIDVTVDIKPYECADPVLQSFSSVNFRYSRLTSAVPLGLVVSEGLFGGDCEGAALGRAETGREGAGRWSWVRGVVSSSVGGNVEPAGQMGIRIVRVRGVGVLGADTGRCVAKPDVIIRLEEGAEPWAVGAPPNQSLTGQSVHTGGGSGERALPHLLHSYSQEMAVVDVQTVGSLPENNPENQSRQLWRVSLTSSKTSNLERTDLGATINLSSDHVSELILNNDGSCSGVVPEEIGACEMSLPQEPAEVHTEGKAEGRETLLCDRFIAPPVLRDEFAVSSAHCRSSDGMEPVLLPFIHSPLMDVQRRGAGLPQDVRGVHQSRSRPKDAFKLVLKSLSLTGMPEPENQGSQHPSVTLRRRDPPLFRHIRCGLYSAWATAPPGLSLKVRGGRWEGVAPGRSETAGKKRQGTRRETVSLLSVQIPGRWLVTWTPVLLCGGNGSPAPVPSQLSLVSELRPILHTVQVSLAESALGFSDLATPCRWDFLPTLSGRCCNSKPEVIIRLEGGAEPWTVERPPHQRLSGQSASAGRGDRKRGPRSQRLRPLGRGSWEQQERRSDPEAGTEFRVGRLSLGAADVHTLDDPTETNQENQGRHLWEVVTNSKTSSKGNIDLGQAFNLSSVHIQDLIINNGQYSGMMPEDFNVHENMFLPGDLEENPKSRNTPGKPHRRPEHPGLHEVIRPFQQPFEGSGQGKALDKEELLFTHGRALMGETACKYDESGRTCEDSALVAQDIIHLGETQCRCNTWEKTFFEKPTQLNLCRIFEVVTSAFQYVALAVAEWPQLPRVPEPWPPSRYREARSIFLRQPSCSQI</sequence>
<feature type="compositionally biased region" description="Basic and acidic residues" evidence="1">
    <location>
        <begin position="203"/>
        <end position="217"/>
    </location>
</feature>
<feature type="compositionally biased region" description="Basic and acidic residues" evidence="1">
    <location>
        <begin position="232"/>
        <end position="242"/>
    </location>
</feature>
<name>A0A8J6DGU4_GALPY</name>
<evidence type="ECO:0000313" key="2">
    <source>
        <dbReference type="EMBL" id="KAG8505748.1"/>
    </source>
</evidence>
<dbReference type="EMBL" id="JAGFMF010012239">
    <property type="protein sequence ID" value="KAG8505748.1"/>
    <property type="molecule type" value="Genomic_DNA"/>
</dbReference>
<evidence type="ECO:0000256" key="1">
    <source>
        <dbReference type="SAM" id="MobiDB-lite"/>
    </source>
</evidence>
<protein>
    <submittedName>
        <fullName evidence="2">Zinc finger protein 717</fullName>
    </submittedName>
</protein>
<proteinExistence type="predicted"/>
<organism evidence="2 3">
    <name type="scientific">Galemys pyrenaicus</name>
    <name type="common">Iberian desman</name>
    <name type="synonym">Pyrenean desman</name>
    <dbReference type="NCBI Taxonomy" id="202257"/>
    <lineage>
        <taxon>Eukaryota</taxon>
        <taxon>Metazoa</taxon>
        <taxon>Chordata</taxon>
        <taxon>Craniata</taxon>
        <taxon>Vertebrata</taxon>
        <taxon>Euteleostomi</taxon>
        <taxon>Mammalia</taxon>
        <taxon>Eutheria</taxon>
        <taxon>Laurasiatheria</taxon>
        <taxon>Eulipotyphla</taxon>
        <taxon>Talpidae</taxon>
        <taxon>Galemys</taxon>
    </lineage>
</organism>
<gene>
    <name evidence="2" type="ORF">J0S82_004132</name>
</gene>
<dbReference type="Proteomes" id="UP000700334">
    <property type="component" value="Unassembled WGS sequence"/>
</dbReference>
<feature type="region of interest" description="Disordered" evidence="1">
    <location>
        <begin position="112"/>
        <end position="138"/>
    </location>
</feature>
<feature type="region of interest" description="Disordered" evidence="1">
    <location>
        <begin position="969"/>
        <end position="1024"/>
    </location>
</feature>
<feature type="compositionally biased region" description="Basic residues" evidence="1">
    <location>
        <begin position="990"/>
        <end position="999"/>
    </location>
</feature>
<keyword evidence="3" id="KW-1185">Reference proteome</keyword>
<evidence type="ECO:0000313" key="3">
    <source>
        <dbReference type="Proteomes" id="UP000700334"/>
    </source>
</evidence>
<feature type="non-terminal residue" evidence="2">
    <location>
        <position position="1269"/>
    </location>
</feature>
<feature type="compositionally biased region" description="Basic residues" evidence="1">
    <location>
        <begin position="33"/>
        <end position="42"/>
    </location>
</feature>
<dbReference type="AlphaFoldDB" id="A0A8J6DGU4"/>
<feature type="compositionally biased region" description="Low complexity" evidence="1">
    <location>
        <begin position="190"/>
        <end position="202"/>
    </location>
</feature>
<feature type="compositionally biased region" description="Polar residues" evidence="1">
    <location>
        <begin position="116"/>
        <end position="128"/>
    </location>
</feature>